<feature type="non-terminal residue" evidence="2">
    <location>
        <position position="176"/>
    </location>
</feature>
<keyword evidence="3" id="KW-1185">Reference proteome</keyword>
<sequence>IFSHMLESVAAIVIFPNIGPFLNLIMLSVCVSFLSKNELIRNLVHSSERFITVKRYKLTFQILSGKHQQLQILENILEDFNEMASYSLNVMWKWSNCFSLLRNSHYEVYSLSFVTTVVLNFKVHQFLLFALLIFCLLSEELQNIQICSCDNNWLNLLRSCFRRIGVILRVADVFVY</sequence>
<dbReference type="EMBL" id="JASPKZ010007167">
    <property type="protein sequence ID" value="KAJ9586387.1"/>
    <property type="molecule type" value="Genomic_DNA"/>
</dbReference>
<dbReference type="Proteomes" id="UP001233999">
    <property type="component" value="Unassembled WGS sequence"/>
</dbReference>
<feature type="transmembrane region" description="Helical" evidence="1">
    <location>
        <begin position="12"/>
        <end position="34"/>
    </location>
</feature>
<evidence type="ECO:0000313" key="3">
    <source>
        <dbReference type="Proteomes" id="UP001233999"/>
    </source>
</evidence>
<comment type="caution">
    <text evidence="2">The sequence shown here is derived from an EMBL/GenBank/DDBJ whole genome shotgun (WGS) entry which is preliminary data.</text>
</comment>
<reference evidence="2" key="1">
    <citation type="journal article" date="2023" name="IScience">
        <title>Live-bearing cockroach genome reveals convergent evolutionary mechanisms linked to viviparity in insects and beyond.</title>
        <authorList>
            <person name="Fouks B."/>
            <person name="Harrison M.C."/>
            <person name="Mikhailova A.A."/>
            <person name="Marchal E."/>
            <person name="English S."/>
            <person name="Carruthers M."/>
            <person name="Jennings E.C."/>
            <person name="Chiamaka E.L."/>
            <person name="Frigard R.A."/>
            <person name="Pippel M."/>
            <person name="Attardo G.M."/>
            <person name="Benoit J.B."/>
            <person name="Bornberg-Bauer E."/>
            <person name="Tobe S.S."/>
        </authorList>
    </citation>
    <scope>NUCLEOTIDE SEQUENCE</scope>
    <source>
        <strain evidence="2">Stay&amp;Tobe</strain>
    </source>
</reference>
<organism evidence="2 3">
    <name type="scientific">Diploptera punctata</name>
    <name type="common">Pacific beetle cockroach</name>
    <dbReference type="NCBI Taxonomy" id="6984"/>
    <lineage>
        <taxon>Eukaryota</taxon>
        <taxon>Metazoa</taxon>
        <taxon>Ecdysozoa</taxon>
        <taxon>Arthropoda</taxon>
        <taxon>Hexapoda</taxon>
        <taxon>Insecta</taxon>
        <taxon>Pterygota</taxon>
        <taxon>Neoptera</taxon>
        <taxon>Polyneoptera</taxon>
        <taxon>Dictyoptera</taxon>
        <taxon>Blattodea</taxon>
        <taxon>Blaberoidea</taxon>
        <taxon>Blaberidae</taxon>
        <taxon>Diplopterinae</taxon>
        <taxon>Diploptera</taxon>
    </lineage>
</organism>
<keyword evidence="1" id="KW-0472">Membrane</keyword>
<dbReference type="AlphaFoldDB" id="A0AAD7ZTG7"/>
<keyword evidence="1" id="KW-0812">Transmembrane</keyword>
<evidence type="ECO:0000313" key="2">
    <source>
        <dbReference type="EMBL" id="KAJ9586387.1"/>
    </source>
</evidence>
<keyword evidence="1" id="KW-1133">Transmembrane helix</keyword>
<proteinExistence type="predicted"/>
<evidence type="ECO:0000256" key="1">
    <source>
        <dbReference type="SAM" id="Phobius"/>
    </source>
</evidence>
<protein>
    <submittedName>
        <fullName evidence="2">Uncharacterized protein</fullName>
    </submittedName>
</protein>
<feature type="non-terminal residue" evidence="2">
    <location>
        <position position="1"/>
    </location>
</feature>
<reference evidence="2" key="2">
    <citation type="submission" date="2023-05" db="EMBL/GenBank/DDBJ databases">
        <authorList>
            <person name="Fouks B."/>
        </authorList>
    </citation>
    <scope>NUCLEOTIDE SEQUENCE</scope>
    <source>
        <strain evidence="2">Stay&amp;Tobe</strain>
        <tissue evidence="2">Testes</tissue>
    </source>
</reference>
<gene>
    <name evidence="2" type="ORF">L9F63_019968</name>
</gene>
<name>A0AAD7ZTG7_DIPPU</name>
<accession>A0AAD7ZTG7</accession>